<dbReference type="AlphaFoldDB" id="A0ABD2MNN9"/>
<gene>
    <name evidence="2" type="ORF">HHI36_007099</name>
</gene>
<dbReference type="Proteomes" id="UP001516400">
    <property type="component" value="Unassembled WGS sequence"/>
</dbReference>
<name>A0ABD2MNN9_9CUCU</name>
<feature type="compositionally biased region" description="Polar residues" evidence="1">
    <location>
        <begin position="68"/>
        <end position="78"/>
    </location>
</feature>
<dbReference type="EMBL" id="JABFTP020000021">
    <property type="protein sequence ID" value="KAL3267962.1"/>
    <property type="molecule type" value="Genomic_DNA"/>
</dbReference>
<proteinExistence type="predicted"/>
<evidence type="ECO:0000313" key="2">
    <source>
        <dbReference type="EMBL" id="KAL3267962.1"/>
    </source>
</evidence>
<organism evidence="2 3">
    <name type="scientific">Cryptolaemus montrouzieri</name>
    <dbReference type="NCBI Taxonomy" id="559131"/>
    <lineage>
        <taxon>Eukaryota</taxon>
        <taxon>Metazoa</taxon>
        <taxon>Ecdysozoa</taxon>
        <taxon>Arthropoda</taxon>
        <taxon>Hexapoda</taxon>
        <taxon>Insecta</taxon>
        <taxon>Pterygota</taxon>
        <taxon>Neoptera</taxon>
        <taxon>Endopterygota</taxon>
        <taxon>Coleoptera</taxon>
        <taxon>Polyphaga</taxon>
        <taxon>Cucujiformia</taxon>
        <taxon>Coccinelloidea</taxon>
        <taxon>Coccinellidae</taxon>
        <taxon>Scymninae</taxon>
        <taxon>Scymnini</taxon>
        <taxon>Cryptolaemus</taxon>
    </lineage>
</organism>
<feature type="region of interest" description="Disordered" evidence="1">
    <location>
        <begin position="68"/>
        <end position="100"/>
    </location>
</feature>
<sequence>MSTELRPLNKNIFQEHEFMPSNVTDRPLPIYENEPRQETILEQPHCDEELLPSSSGDSTQKYNQLLETSSQENSNIVTPSMIRPHPKAEAQKEVRRGRHKCKSRILIDTPEKNEIEGKEAARQNKKPKINKTEKVQKLRVKKKILKEESETSGEENGNFSVQLSDASEGFLSFEDEPLCNYFQTNKENIHTTNYKDDDYVILIYEREYFVGKIMSINAESALIKSMKKSLKNGKWPEK</sequence>
<evidence type="ECO:0000256" key="1">
    <source>
        <dbReference type="SAM" id="MobiDB-lite"/>
    </source>
</evidence>
<accession>A0ABD2MNN9</accession>
<comment type="caution">
    <text evidence="2">The sequence shown here is derived from an EMBL/GenBank/DDBJ whole genome shotgun (WGS) entry which is preliminary data.</text>
</comment>
<reference evidence="2 3" key="1">
    <citation type="journal article" date="2021" name="BMC Biol.">
        <title>Horizontally acquired antibacterial genes associated with adaptive radiation of ladybird beetles.</title>
        <authorList>
            <person name="Li H.S."/>
            <person name="Tang X.F."/>
            <person name="Huang Y.H."/>
            <person name="Xu Z.Y."/>
            <person name="Chen M.L."/>
            <person name="Du X.Y."/>
            <person name="Qiu B.Y."/>
            <person name="Chen P.T."/>
            <person name="Zhang W."/>
            <person name="Slipinski A."/>
            <person name="Escalona H.E."/>
            <person name="Waterhouse R.M."/>
            <person name="Zwick A."/>
            <person name="Pang H."/>
        </authorList>
    </citation>
    <scope>NUCLEOTIDE SEQUENCE [LARGE SCALE GENOMIC DNA]</scope>
    <source>
        <strain evidence="2">SYSU2018</strain>
    </source>
</reference>
<protein>
    <submittedName>
        <fullName evidence="2">Uncharacterized protein</fullName>
    </submittedName>
</protein>
<keyword evidence="3" id="KW-1185">Reference proteome</keyword>
<evidence type="ECO:0000313" key="3">
    <source>
        <dbReference type="Proteomes" id="UP001516400"/>
    </source>
</evidence>